<sequence length="40" mass="4362">MSGFYRQRGCGGMHRPILATMRPGSIKIHPMHGVAPRIGS</sequence>
<evidence type="ECO:0000313" key="1">
    <source>
        <dbReference type="EMBL" id="OXC77897.1"/>
    </source>
</evidence>
<evidence type="ECO:0000313" key="2">
    <source>
        <dbReference type="Proteomes" id="UP000214720"/>
    </source>
</evidence>
<dbReference type="Proteomes" id="UP000214720">
    <property type="component" value="Unassembled WGS sequence"/>
</dbReference>
<name>A0A226X4H7_CABSO</name>
<dbReference type="EMBL" id="MTHB01000090">
    <property type="protein sequence ID" value="OXC77897.1"/>
    <property type="molecule type" value="Genomic_DNA"/>
</dbReference>
<proteinExistence type="predicted"/>
<reference evidence="2" key="1">
    <citation type="submission" date="2017-01" db="EMBL/GenBank/DDBJ databases">
        <title>Genome Analysis of Deinococcus marmoris KOPRI26562.</title>
        <authorList>
            <person name="Kim J.H."/>
            <person name="Oh H.-M."/>
        </authorList>
    </citation>
    <scope>NUCLEOTIDE SEQUENCE [LARGE SCALE GENOMIC DNA]</scope>
    <source>
        <strain evidence="2">PAMC 26633</strain>
    </source>
</reference>
<accession>A0A226X4H7</accession>
<organism evidence="1 2">
    <name type="scientific">Caballeronia sordidicola</name>
    <name type="common">Burkholderia sordidicola</name>
    <dbReference type="NCBI Taxonomy" id="196367"/>
    <lineage>
        <taxon>Bacteria</taxon>
        <taxon>Pseudomonadati</taxon>
        <taxon>Pseudomonadota</taxon>
        <taxon>Betaproteobacteria</taxon>
        <taxon>Burkholderiales</taxon>
        <taxon>Burkholderiaceae</taxon>
        <taxon>Caballeronia</taxon>
    </lineage>
</organism>
<comment type="caution">
    <text evidence="1">The sequence shown here is derived from an EMBL/GenBank/DDBJ whole genome shotgun (WGS) entry which is preliminary data.</text>
</comment>
<gene>
    <name evidence="1" type="ORF">BSU04_14520</name>
</gene>
<dbReference type="AlphaFoldDB" id="A0A226X4H7"/>
<protein>
    <submittedName>
        <fullName evidence="1">Uncharacterized protein</fullName>
    </submittedName>
</protein>